<reference evidence="1 2" key="1">
    <citation type="journal article" date="2014" name="Environ. Microbiol.">
        <title>The nitrate-ammonifying and nosZ-carrying bacterium Bacillus vireti is a potent source and sink for nitric and nitrous oxide under high nitrate conditions.</title>
        <authorList>
            <person name="Mania D."/>
            <person name="Heylen K."/>
            <person name="van Spanning R.J."/>
            <person name="Frostegard A."/>
        </authorList>
    </citation>
    <scope>NUCLEOTIDE SEQUENCE [LARGE SCALE GENOMIC DNA]</scope>
    <source>
        <strain evidence="1 2">LMG 21834</strain>
    </source>
</reference>
<dbReference type="InterPro" id="IPR021617">
    <property type="entry name" value="DUF3231"/>
</dbReference>
<dbReference type="AlphaFoldDB" id="A0AB94IGA7"/>
<evidence type="ECO:0008006" key="3">
    <source>
        <dbReference type="Google" id="ProtNLM"/>
    </source>
</evidence>
<dbReference type="InterPro" id="IPR012347">
    <property type="entry name" value="Ferritin-like"/>
</dbReference>
<evidence type="ECO:0000313" key="2">
    <source>
        <dbReference type="Proteomes" id="UP000018877"/>
    </source>
</evidence>
<protein>
    <recommendedName>
        <fullName evidence="3">DUF3231 family protein</fullName>
    </recommendedName>
</protein>
<accession>A0AB94IGA7</accession>
<dbReference type="Pfam" id="PF11553">
    <property type="entry name" value="DUF3231"/>
    <property type="match status" value="2"/>
</dbReference>
<gene>
    <name evidence="1" type="ORF">BAVI_24148</name>
</gene>
<comment type="caution">
    <text evidence="1">The sequence shown here is derived from an EMBL/GenBank/DDBJ whole genome shotgun (WGS) entry which is preliminary data.</text>
</comment>
<dbReference type="Gene3D" id="1.20.1260.10">
    <property type="match status" value="2"/>
</dbReference>
<sequence length="334" mass="37719">METEQQPKLTASELSLLWTSYQNDSMAVCGITHFLTHIEDDSIREVLEFALDLSKGHIQKVSQIFEAEQYPRPQGFTERDVNLAAPRLFSDVLYLYYIENMGKFGLTAYSIALSSSSRDDMVDFYSTAMAETVELHNRSKRLLKEKGLYHRDSGLPTPDQSDFVKKQSFLTGFFGDRRPLLGVEISNLWYDSVRNGVGQAIIQGFSQVAKDKEVRQYFARGREISGKHLDLFGSKMHEDYLARGAFTLTGEVTDSKVSPFSDKLMIYHISALCAAGIGQYGISMASSPRHDLGIMYARLTAEVYNYVNDGAKIMINHGWMEQPPEAADRKKLTK</sequence>
<evidence type="ECO:0000313" key="1">
    <source>
        <dbReference type="EMBL" id="ETI66145.1"/>
    </source>
</evidence>
<name>A0AB94IGA7_9BACI</name>
<dbReference type="RefSeq" id="WP_024030984.1">
    <property type="nucleotide sequence ID" value="NZ_ALAN01000175.1"/>
</dbReference>
<keyword evidence="2" id="KW-1185">Reference proteome</keyword>
<proteinExistence type="predicted"/>
<dbReference type="Proteomes" id="UP000018877">
    <property type="component" value="Unassembled WGS sequence"/>
</dbReference>
<dbReference type="EMBL" id="ALAN01000175">
    <property type="protein sequence ID" value="ETI66145.1"/>
    <property type="molecule type" value="Genomic_DNA"/>
</dbReference>
<organism evidence="1 2">
    <name type="scientific">Neobacillus vireti LMG 21834</name>
    <dbReference type="NCBI Taxonomy" id="1131730"/>
    <lineage>
        <taxon>Bacteria</taxon>
        <taxon>Bacillati</taxon>
        <taxon>Bacillota</taxon>
        <taxon>Bacilli</taxon>
        <taxon>Bacillales</taxon>
        <taxon>Bacillaceae</taxon>
        <taxon>Neobacillus</taxon>
    </lineage>
</organism>